<feature type="compositionally biased region" description="Basic residues" evidence="1">
    <location>
        <begin position="126"/>
        <end position="136"/>
    </location>
</feature>
<proteinExistence type="predicted"/>
<protein>
    <submittedName>
        <fullName evidence="2">Uncharacterized protein</fullName>
    </submittedName>
</protein>
<feature type="compositionally biased region" description="Low complexity" evidence="1">
    <location>
        <begin position="13"/>
        <end position="22"/>
    </location>
</feature>
<dbReference type="OrthoDB" id="6111073at2759"/>
<accession>A0A9D4KIP7</accession>
<reference evidence="2" key="1">
    <citation type="journal article" date="2019" name="bioRxiv">
        <title>The Genome of the Zebra Mussel, Dreissena polymorpha: A Resource for Invasive Species Research.</title>
        <authorList>
            <person name="McCartney M.A."/>
            <person name="Auch B."/>
            <person name="Kono T."/>
            <person name="Mallez S."/>
            <person name="Zhang Y."/>
            <person name="Obille A."/>
            <person name="Becker A."/>
            <person name="Abrahante J.E."/>
            <person name="Garbe J."/>
            <person name="Badalamenti J.P."/>
            <person name="Herman A."/>
            <person name="Mangelson H."/>
            <person name="Liachko I."/>
            <person name="Sullivan S."/>
            <person name="Sone E.D."/>
            <person name="Koren S."/>
            <person name="Silverstein K.A.T."/>
            <person name="Beckman K.B."/>
            <person name="Gohl D.M."/>
        </authorList>
    </citation>
    <scope>NUCLEOTIDE SEQUENCE</scope>
    <source>
        <strain evidence="2">Duluth1</strain>
        <tissue evidence="2">Whole animal</tissue>
    </source>
</reference>
<evidence type="ECO:0000256" key="1">
    <source>
        <dbReference type="SAM" id="MobiDB-lite"/>
    </source>
</evidence>
<dbReference type="Proteomes" id="UP000828390">
    <property type="component" value="Unassembled WGS sequence"/>
</dbReference>
<gene>
    <name evidence="2" type="ORF">DPMN_113690</name>
</gene>
<evidence type="ECO:0000313" key="2">
    <source>
        <dbReference type="EMBL" id="KAH3840243.1"/>
    </source>
</evidence>
<keyword evidence="3" id="KW-1185">Reference proteome</keyword>
<feature type="region of interest" description="Disordered" evidence="1">
    <location>
        <begin position="279"/>
        <end position="305"/>
    </location>
</feature>
<feature type="region of interest" description="Disordered" evidence="1">
    <location>
        <begin position="126"/>
        <end position="155"/>
    </location>
</feature>
<feature type="region of interest" description="Disordered" evidence="1">
    <location>
        <begin position="1"/>
        <end position="54"/>
    </location>
</feature>
<name>A0A9D4KIP7_DREPO</name>
<organism evidence="2 3">
    <name type="scientific">Dreissena polymorpha</name>
    <name type="common">Zebra mussel</name>
    <name type="synonym">Mytilus polymorpha</name>
    <dbReference type="NCBI Taxonomy" id="45954"/>
    <lineage>
        <taxon>Eukaryota</taxon>
        <taxon>Metazoa</taxon>
        <taxon>Spiralia</taxon>
        <taxon>Lophotrochozoa</taxon>
        <taxon>Mollusca</taxon>
        <taxon>Bivalvia</taxon>
        <taxon>Autobranchia</taxon>
        <taxon>Heteroconchia</taxon>
        <taxon>Euheterodonta</taxon>
        <taxon>Imparidentia</taxon>
        <taxon>Neoheterodontei</taxon>
        <taxon>Myida</taxon>
        <taxon>Dreissenoidea</taxon>
        <taxon>Dreissenidae</taxon>
        <taxon>Dreissena</taxon>
    </lineage>
</organism>
<reference evidence="2" key="2">
    <citation type="submission" date="2020-11" db="EMBL/GenBank/DDBJ databases">
        <authorList>
            <person name="McCartney M.A."/>
            <person name="Auch B."/>
            <person name="Kono T."/>
            <person name="Mallez S."/>
            <person name="Becker A."/>
            <person name="Gohl D.M."/>
            <person name="Silverstein K.A.T."/>
            <person name="Koren S."/>
            <person name="Bechman K.B."/>
            <person name="Herman A."/>
            <person name="Abrahante J.E."/>
            <person name="Garbe J."/>
        </authorList>
    </citation>
    <scope>NUCLEOTIDE SEQUENCE</scope>
    <source>
        <strain evidence="2">Duluth1</strain>
        <tissue evidence="2">Whole animal</tissue>
    </source>
</reference>
<sequence>MHDTSVSDRRGTPSRTTTPGRPRSQRELYHPAVQDLSEQAARNGAQAPPDEGILSVVSSCTPRGARTGDGSYSEKFQTPTPLLSQYCPEEAIRASPTATMCFNSHHTEYLEDLHRQRVLVSAHQRRKLHSRIRRSKSTPAGGGRRFNGSVPDMMSDKFRNSVNSSDDDSDKLEFVITNRPNLDEKNFKERINYRLTNRTKPKTAHAVLMPNGAPLSMVNGYTQTLIQNYPQYTQKYCSWLTSGFKVQSVRSSNRAPTVYSHARPPPPLLQYINRPRTVAGTSRFGPKKARSVSSMGVVGTQKTHTQKLEFPGGQRVIIRTGGFIGTKKYIT</sequence>
<dbReference type="EMBL" id="JAIWYP010000004">
    <property type="protein sequence ID" value="KAH3840243.1"/>
    <property type="molecule type" value="Genomic_DNA"/>
</dbReference>
<dbReference type="AlphaFoldDB" id="A0A9D4KIP7"/>
<comment type="caution">
    <text evidence="2">The sequence shown here is derived from an EMBL/GenBank/DDBJ whole genome shotgun (WGS) entry which is preliminary data.</text>
</comment>
<evidence type="ECO:0000313" key="3">
    <source>
        <dbReference type="Proteomes" id="UP000828390"/>
    </source>
</evidence>
<feature type="compositionally biased region" description="Basic and acidic residues" evidence="1">
    <location>
        <begin position="1"/>
        <end position="11"/>
    </location>
</feature>